<evidence type="ECO:0000313" key="7">
    <source>
        <dbReference type="Proteomes" id="UP000177629"/>
    </source>
</evidence>
<protein>
    <recommendedName>
        <fullName evidence="8">Dihydrodipicolinate synthase family protein</fullName>
    </recommendedName>
</protein>
<evidence type="ECO:0000256" key="1">
    <source>
        <dbReference type="ARBA" id="ARBA00007592"/>
    </source>
</evidence>
<dbReference type="STRING" id="1802362.A2806_04340"/>
<keyword evidence="2 3" id="KW-0456">Lyase</keyword>
<dbReference type="Pfam" id="PF00701">
    <property type="entry name" value="DHDPS"/>
    <property type="match status" value="1"/>
</dbReference>
<comment type="caution">
    <text evidence="6">The sequence shown here is derived from an EMBL/GenBank/DDBJ whole genome shotgun (WGS) entry which is preliminary data.</text>
</comment>
<dbReference type="CDD" id="cd00408">
    <property type="entry name" value="DHDPS-like"/>
    <property type="match status" value="1"/>
</dbReference>
<evidence type="ECO:0000256" key="2">
    <source>
        <dbReference type="ARBA" id="ARBA00023239"/>
    </source>
</evidence>
<evidence type="ECO:0000256" key="3">
    <source>
        <dbReference type="PIRNR" id="PIRNR001365"/>
    </source>
</evidence>
<dbReference type="AlphaFoldDB" id="A0A1G2PKL4"/>
<gene>
    <name evidence="6" type="ORF">A2806_04340</name>
</gene>
<proteinExistence type="inferred from homology"/>
<reference evidence="6 7" key="1">
    <citation type="journal article" date="2016" name="Nat. Commun.">
        <title>Thousands of microbial genomes shed light on interconnected biogeochemical processes in an aquifer system.</title>
        <authorList>
            <person name="Anantharaman K."/>
            <person name="Brown C.T."/>
            <person name="Hug L.A."/>
            <person name="Sharon I."/>
            <person name="Castelle C.J."/>
            <person name="Probst A.J."/>
            <person name="Thomas B.C."/>
            <person name="Singh A."/>
            <person name="Wilkins M.J."/>
            <person name="Karaoz U."/>
            <person name="Brodie E.L."/>
            <person name="Williams K.H."/>
            <person name="Hubbard S.S."/>
            <person name="Banfield J.F."/>
        </authorList>
    </citation>
    <scope>NUCLEOTIDE SEQUENCE [LARGE SCALE GENOMIC DNA]</scope>
</reference>
<feature type="binding site" evidence="5">
    <location>
        <position position="45"/>
    </location>
    <ligand>
        <name>pyruvate</name>
        <dbReference type="ChEBI" id="CHEBI:15361"/>
    </ligand>
</feature>
<accession>A0A1G2PKL4</accession>
<comment type="similarity">
    <text evidence="1 3">Belongs to the DapA family.</text>
</comment>
<evidence type="ECO:0000313" key="6">
    <source>
        <dbReference type="EMBL" id="OHA48895.1"/>
    </source>
</evidence>
<sequence length="287" mass="32472">MKKNVGIIAPLPYSTDIGPAISQMKEHIKWLSHTHVSGLWFLGTTAEFPYIDLWWKFKAIRELVPYAKKLGFTTYCGVWDAEPHRMNMIARTAWEAGADALFAMTPIFTKVSDAEMLVYYERVLGEIAETHLPLYLYDFPQKSGNQISLDVIAALLGKYPGRVVGIKDSSGDMVRLGELARRFEPFGFTVFAGTNAKVVEARKAGAHGVVGSLANISPELMYQAWEFGEKRAQKILEKEAELILQYDGPRAINAWLGQWRMAGKPNYPHTELSARERRYLFARLRNP</sequence>
<dbReference type="Proteomes" id="UP000177629">
    <property type="component" value="Unassembled WGS sequence"/>
</dbReference>
<organism evidence="6 7">
    <name type="scientific">Candidatus Terrybacteria bacterium RIFCSPHIGHO2_01_FULL_48_17</name>
    <dbReference type="NCBI Taxonomy" id="1802362"/>
    <lineage>
        <taxon>Bacteria</taxon>
        <taxon>Candidatus Terryibacteriota</taxon>
    </lineage>
</organism>
<dbReference type="EMBL" id="MHSS01000002">
    <property type="protein sequence ID" value="OHA48895.1"/>
    <property type="molecule type" value="Genomic_DNA"/>
</dbReference>
<feature type="active site" description="Proton donor/acceptor" evidence="4">
    <location>
        <position position="137"/>
    </location>
</feature>
<evidence type="ECO:0000256" key="5">
    <source>
        <dbReference type="PIRSR" id="PIRSR001365-2"/>
    </source>
</evidence>
<dbReference type="SUPFAM" id="SSF51569">
    <property type="entry name" value="Aldolase"/>
    <property type="match status" value="1"/>
</dbReference>
<dbReference type="PIRSF" id="PIRSF001365">
    <property type="entry name" value="DHDPS"/>
    <property type="match status" value="1"/>
</dbReference>
<dbReference type="GO" id="GO:0008840">
    <property type="term" value="F:4-hydroxy-tetrahydrodipicolinate synthase activity"/>
    <property type="evidence" value="ECO:0007669"/>
    <property type="project" value="TreeGrafter"/>
</dbReference>
<dbReference type="SMART" id="SM01130">
    <property type="entry name" value="DHDPS"/>
    <property type="match status" value="1"/>
</dbReference>
<evidence type="ECO:0000256" key="4">
    <source>
        <dbReference type="PIRSR" id="PIRSR001365-1"/>
    </source>
</evidence>
<dbReference type="PANTHER" id="PTHR12128:SF66">
    <property type="entry name" value="4-HYDROXY-2-OXOGLUTARATE ALDOLASE, MITOCHONDRIAL"/>
    <property type="match status" value="1"/>
</dbReference>
<dbReference type="PANTHER" id="PTHR12128">
    <property type="entry name" value="DIHYDRODIPICOLINATE SYNTHASE"/>
    <property type="match status" value="1"/>
</dbReference>
<evidence type="ECO:0008006" key="8">
    <source>
        <dbReference type="Google" id="ProtNLM"/>
    </source>
</evidence>
<feature type="binding site" evidence="5">
    <location>
        <position position="210"/>
    </location>
    <ligand>
        <name>pyruvate</name>
        <dbReference type="ChEBI" id="CHEBI:15361"/>
    </ligand>
</feature>
<feature type="active site" description="Schiff-base intermediate with substrate" evidence="4">
    <location>
        <position position="167"/>
    </location>
</feature>
<dbReference type="InterPro" id="IPR002220">
    <property type="entry name" value="DapA-like"/>
</dbReference>
<dbReference type="Gene3D" id="3.20.20.70">
    <property type="entry name" value="Aldolase class I"/>
    <property type="match status" value="1"/>
</dbReference>
<dbReference type="InterPro" id="IPR013785">
    <property type="entry name" value="Aldolase_TIM"/>
</dbReference>
<name>A0A1G2PKL4_9BACT</name>